<comment type="similarity">
    <text evidence="2">Belongs to the MscS (TC 1.A.23) family.</text>
</comment>
<evidence type="ECO:0000259" key="10">
    <source>
        <dbReference type="Pfam" id="PF00924"/>
    </source>
</evidence>
<dbReference type="InterPro" id="IPR010920">
    <property type="entry name" value="LSM_dom_sf"/>
</dbReference>
<dbReference type="EMBL" id="JACTNZ010000007">
    <property type="protein sequence ID" value="KAG5541886.1"/>
    <property type="molecule type" value="Genomic_DNA"/>
</dbReference>
<organism evidence="13 14">
    <name type="scientific">Rhododendron griersonianum</name>
    <dbReference type="NCBI Taxonomy" id="479676"/>
    <lineage>
        <taxon>Eukaryota</taxon>
        <taxon>Viridiplantae</taxon>
        <taxon>Streptophyta</taxon>
        <taxon>Embryophyta</taxon>
        <taxon>Tracheophyta</taxon>
        <taxon>Spermatophyta</taxon>
        <taxon>Magnoliopsida</taxon>
        <taxon>eudicotyledons</taxon>
        <taxon>Gunneridae</taxon>
        <taxon>Pentapetalae</taxon>
        <taxon>asterids</taxon>
        <taxon>Ericales</taxon>
        <taxon>Ericaceae</taxon>
        <taxon>Ericoideae</taxon>
        <taxon>Rhodoreae</taxon>
        <taxon>Rhododendron</taxon>
    </lineage>
</organism>
<keyword evidence="3 9" id="KW-0812">Transmembrane</keyword>
<keyword evidence="5" id="KW-0813">Transport</keyword>
<dbReference type="AlphaFoldDB" id="A0AAV6JL04"/>
<evidence type="ECO:0000256" key="3">
    <source>
        <dbReference type="ARBA" id="ARBA00022692"/>
    </source>
</evidence>
<dbReference type="SUPFAM" id="SSF50182">
    <property type="entry name" value="Sm-like ribonucleoproteins"/>
    <property type="match status" value="1"/>
</dbReference>
<name>A0AAV6JL04_9ERIC</name>
<reference evidence="13" key="1">
    <citation type="submission" date="2020-08" db="EMBL/GenBank/DDBJ databases">
        <title>Plant Genome Project.</title>
        <authorList>
            <person name="Zhang R.-G."/>
        </authorList>
    </citation>
    <scope>NUCLEOTIDE SEQUENCE</scope>
    <source>
        <strain evidence="13">WSP0</strain>
        <tissue evidence="13">Leaf</tissue>
    </source>
</reference>
<dbReference type="PANTHER" id="PTHR43634:SF2">
    <property type="entry name" value="LOW CONDUCTANCE MECHANOSENSITIVE CHANNEL YNAI"/>
    <property type="match status" value="1"/>
</dbReference>
<dbReference type="GO" id="GO:0034220">
    <property type="term" value="P:monoatomic ion transmembrane transport"/>
    <property type="evidence" value="ECO:0007669"/>
    <property type="project" value="UniProtKB-KW"/>
</dbReference>
<dbReference type="InterPro" id="IPR057483">
    <property type="entry name" value="MSL2/3_TM_dom"/>
</dbReference>
<dbReference type="InterPro" id="IPR006685">
    <property type="entry name" value="MscS_channel_2nd"/>
</dbReference>
<evidence type="ECO:0000259" key="11">
    <source>
        <dbReference type="Pfam" id="PF24956"/>
    </source>
</evidence>
<feature type="domain" description="Mechanosensitive ion channel MscS" evidence="10">
    <location>
        <begin position="290"/>
        <end position="360"/>
    </location>
</feature>
<dbReference type="Gene3D" id="1.10.287.1260">
    <property type="match status" value="1"/>
</dbReference>
<feature type="compositionally biased region" description="Basic and acidic residues" evidence="8">
    <location>
        <begin position="696"/>
        <end position="707"/>
    </location>
</feature>
<evidence type="ECO:0000313" key="14">
    <source>
        <dbReference type="Proteomes" id="UP000823749"/>
    </source>
</evidence>
<evidence type="ECO:0000313" key="13">
    <source>
        <dbReference type="EMBL" id="KAG5541886.1"/>
    </source>
</evidence>
<dbReference type="Pfam" id="PF00924">
    <property type="entry name" value="MS_channel_2nd"/>
    <property type="match status" value="1"/>
</dbReference>
<dbReference type="InterPro" id="IPR023408">
    <property type="entry name" value="MscS_beta-dom_sf"/>
</dbReference>
<keyword evidence="5" id="KW-0406">Ion transport</keyword>
<keyword evidence="7" id="KW-0407">Ion channel</keyword>
<dbReference type="Pfam" id="PF25237">
    <property type="entry name" value="MSL2_3"/>
    <property type="match status" value="1"/>
</dbReference>
<evidence type="ECO:0000256" key="8">
    <source>
        <dbReference type="SAM" id="MobiDB-lite"/>
    </source>
</evidence>
<protein>
    <submittedName>
        <fullName evidence="13">Uncharacterized protein</fullName>
    </submittedName>
</protein>
<feature type="domain" description="Mechanosensitive ion channel protein 2/3 C-terminal" evidence="11">
    <location>
        <begin position="365"/>
        <end position="426"/>
    </location>
</feature>
<feature type="compositionally biased region" description="Basic and acidic residues" evidence="8">
    <location>
        <begin position="553"/>
        <end position="565"/>
    </location>
</feature>
<feature type="domain" description="Mechanosensitive ion channel protein 2/3 C-terminal" evidence="11">
    <location>
        <begin position="458"/>
        <end position="489"/>
    </location>
</feature>
<dbReference type="PANTHER" id="PTHR43634">
    <property type="entry name" value="OW CONDUCTANCE MECHANOSENSITIVE CHANNEL"/>
    <property type="match status" value="1"/>
</dbReference>
<sequence length="707" mass="78050">MAIARSLLLSNDLHSGNGHNNLHKGLIGKGGLHLFSITLSSHVLVLRKLGSRQDTWSHCELNGVCRPKSSQSSRCNVFQCQAFLLPSGGNGIPVLKTAATALTKSYKSLNISPIFLQLVPAVGIIAFAAWGLGPLMHLSRVHLLNKSDNSWKTSRTHLVLTSYLQPLLLWTGATLICRALDPIILPTQATQAAKQRILDVVRSLSTVLAFAYCLSSLIQHAQPHVQKVFVETNDSNNARNMVQFAGKAISTAVWVGAFSLFMELLGISTQKLLTAGGLGTVLLTLAGGEIFTNFLSSVIIHTTRPFIATDWIQTTIQGYEVSGTVEHVGWWTPTIIRGDDREAIHIPNKQFTTNVVRNLSQRTHWRIKTYLAISHLDAHKIHDIVADMRKVLAKNPQVEHQNQQKYPRRVFLESVNPENPALMVNLHFPPSFIYGYRLFIFNSKLACIESFLMSWFTSILVSCFVKTSHFEEYLGVQEAILLDCLTVISHHRTRFATPMRCVQKIYEAVVDDLPFASTMYTGSRARGNRPLLLMEPYTSNSNDKPKASTRSFRAKEQDPKVEATSRPDSNASSNPRVSAASKSDRQTPYAASVGPVQDSEEEKVNKSANSRESGSEKTEIPSTVSHAKQEGERTVASPSVSRAPALEENIVLGVALEGSRRTLPIEEEMTPSLVTNVESKELAASRNGNGSTSVGVDKKDELREKER</sequence>
<proteinExistence type="inferred from homology"/>
<evidence type="ECO:0000256" key="4">
    <source>
        <dbReference type="ARBA" id="ARBA00022989"/>
    </source>
</evidence>
<comment type="caution">
    <text evidence="13">The sequence shown here is derived from an EMBL/GenBank/DDBJ whole genome shotgun (WGS) entry which is preliminary data.</text>
</comment>
<feature type="region of interest" description="Disordered" evidence="8">
    <location>
        <begin position="666"/>
        <end position="707"/>
    </location>
</feature>
<evidence type="ECO:0000256" key="6">
    <source>
        <dbReference type="ARBA" id="ARBA00023136"/>
    </source>
</evidence>
<dbReference type="GO" id="GO:0016020">
    <property type="term" value="C:membrane"/>
    <property type="evidence" value="ECO:0007669"/>
    <property type="project" value="UniProtKB-SubCell"/>
</dbReference>
<feature type="domain" description="Mechanosensitive channel protein 2/3 transmembrane" evidence="12">
    <location>
        <begin position="156"/>
        <end position="287"/>
    </location>
</feature>
<evidence type="ECO:0000256" key="7">
    <source>
        <dbReference type="ARBA" id="ARBA00023303"/>
    </source>
</evidence>
<dbReference type="Pfam" id="PF24956">
    <property type="entry name" value="Msl2-3_C"/>
    <property type="match status" value="2"/>
</dbReference>
<gene>
    <name evidence="13" type="ORF">RHGRI_021651</name>
</gene>
<feature type="region of interest" description="Disordered" evidence="8">
    <location>
        <begin position="534"/>
        <end position="646"/>
    </location>
</feature>
<evidence type="ECO:0000256" key="9">
    <source>
        <dbReference type="SAM" id="Phobius"/>
    </source>
</evidence>
<feature type="transmembrane region" description="Helical" evidence="9">
    <location>
        <begin position="114"/>
        <end position="138"/>
    </location>
</feature>
<dbReference type="InterPro" id="IPR045042">
    <property type="entry name" value="YnaI-like"/>
</dbReference>
<accession>A0AAV6JL04</accession>
<evidence type="ECO:0000256" key="1">
    <source>
        <dbReference type="ARBA" id="ARBA00004141"/>
    </source>
</evidence>
<evidence type="ECO:0000256" key="5">
    <source>
        <dbReference type="ARBA" id="ARBA00023065"/>
    </source>
</evidence>
<keyword evidence="6 9" id="KW-0472">Membrane</keyword>
<evidence type="ECO:0000256" key="2">
    <source>
        <dbReference type="ARBA" id="ARBA00008017"/>
    </source>
</evidence>
<feature type="compositionally biased region" description="Polar residues" evidence="8">
    <location>
        <begin position="566"/>
        <end position="576"/>
    </location>
</feature>
<comment type="subcellular location">
    <subcellularLocation>
        <location evidence="1">Membrane</location>
        <topology evidence="1">Multi-pass membrane protein</topology>
    </subcellularLocation>
</comment>
<dbReference type="Gene3D" id="2.30.30.60">
    <property type="match status" value="1"/>
</dbReference>
<dbReference type="InterPro" id="IPR056876">
    <property type="entry name" value="Msl2-3_C"/>
</dbReference>
<dbReference type="Proteomes" id="UP000823749">
    <property type="component" value="Chromosome 7"/>
</dbReference>
<keyword evidence="4 9" id="KW-1133">Transmembrane helix</keyword>
<evidence type="ECO:0000259" key="12">
    <source>
        <dbReference type="Pfam" id="PF25237"/>
    </source>
</evidence>
<keyword evidence="14" id="KW-1185">Reference proteome</keyword>